<gene>
    <name evidence="1" type="ORF">CBP36_00330</name>
</gene>
<protein>
    <submittedName>
        <fullName evidence="1">Uncharacterized protein</fullName>
    </submittedName>
</protein>
<dbReference type="Proteomes" id="UP000194440">
    <property type="component" value="Chromosome"/>
</dbReference>
<dbReference type="AlphaFoldDB" id="A0A240U7M5"/>
<name>A0A240U7M5_9BURK</name>
<organism evidence="1 2">
    <name type="scientific">Acidovorax carolinensis</name>
    <dbReference type="NCBI Taxonomy" id="553814"/>
    <lineage>
        <taxon>Bacteria</taxon>
        <taxon>Pseudomonadati</taxon>
        <taxon>Pseudomonadota</taxon>
        <taxon>Betaproteobacteria</taxon>
        <taxon>Burkholderiales</taxon>
        <taxon>Comamonadaceae</taxon>
        <taxon>Acidovorax</taxon>
    </lineage>
</organism>
<dbReference type="EMBL" id="CP021366">
    <property type="protein sequence ID" value="ART57517.1"/>
    <property type="molecule type" value="Genomic_DNA"/>
</dbReference>
<reference evidence="1" key="1">
    <citation type="submission" date="2017-05" db="EMBL/GenBank/DDBJ databases">
        <title>Polyphasic characterization of four soil-derived phenanthrene-degrading Acidovorax strains and proposal of Acidovorax phenanthrenivorans sp. nov.</title>
        <authorList>
            <person name="Singleton D."/>
            <person name="Lee J."/>
            <person name="Dickey A.N."/>
            <person name="Stroud A."/>
            <person name="Scholl E.H."/>
            <person name="Wright F.A."/>
            <person name="Aitken M.D."/>
        </authorList>
    </citation>
    <scope>NUCLEOTIDE SEQUENCE</scope>
    <source>
        <strain evidence="1">P4</strain>
    </source>
</reference>
<accession>A0A240U7M5</accession>
<proteinExistence type="predicted"/>
<dbReference type="KEGG" id="acip:CBP36_00330"/>
<dbReference type="KEGG" id="acis:CBP35_18620"/>
<sequence length="75" mass="7721">MPAVAPANICQPGVRACLRSRRGSRWGAIGMSGWLGCAAWAHAHASSRGVQSPDFAPTLRAVVFAGGLRRCGACG</sequence>
<evidence type="ECO:0000313" key="1">
    <source>
        <dbReference type="EMBL" id="ART57517.1"/>
    </source>
</evidence>
<evidence type="ECO:0000313" key="2">
    <source>
        <dbReference type="Proteomes" id="UP000194440"/>
    </source>
</evidence>
<keyword evidence="2" id="KW-1185">Reference proteome</keyword>